<gene>
    <name evidence="9" type="primary">pssA</name>
    <name evidence="9" type="ORF">E4Q23_03230</name>
</gene>
<evidence type="ECO:0000256" key="5">
    <source>
        <dbReference type="ARBA" id="ARBA00023098"/>
    </source>
</evidence>
<evidence type="ECO:0000256" key="3">
    <source>
        <dbReference type="ARBA" id="ARBA00022679"/>
    </source>
</evidence>
<dbReference type="Pfam" id="PF13091">
    <property type="entry name" value="PLDc_2"/>
    <property type="match status" value="1"/>
</dbReference>
<keyword evidence="4" id="KW-0677">Repeat</keyword>
<dbReference type="SMART" id="SM00155">
    <property type="entry name" value="PLDc"/>
    <property type="match status" value="2"/>
</dbReference>
<evidence type="ECO:0000313" key="9">
    <source>
        <dbReference type="EMBL" id="NMQ26849.1"/>
    </source>
</evidence>
<accession>A0ABX1TRI2</accession>
<dbReference type="PIRSF" id="PIRSF000850">
    <property type="entry name" value="Phospholipase_D_PSS"/>
    <property type="match status" value="1"/>
</dbReference>
<dbReference type="Pfam" id="PF00614">
    <property type="entry name" value="PLDc"/>
    <property type="match status" value="1"/>
</dbReference>
<keyword evidence="2" id="KW-0444">Lipid biosynthesis</keyword>
<evidence type="ECO:0000256" key="2">
    <source>
        <dbReference type="ARBA" id="ARBA00022516"/>
    </source>
</evidence>
<organism evidence="9 10">
    <name type="scientific">Candidatus Accumulibacter phosphatis</name>
    <dbReference type="NCBI Taxonomy" id="327160"/>
    <lineage>
        <taxon>Bacteria</taxon>
        <taxon>Pseudomonadati</taxon>
        <taxon>Pseudomonadota</taxon>
        <taxon>Betaproteobacteria</taxon>
        <taxon>Candidatus Accumulibacter</taxon>
    </lineage>
</organism>
<sequence length="467" mass="52152">MFGRWRSRGKRTTALEALPCIPVVAQRVLTLPGPEEFREKLLALIAAARERILISTLYLQDDDAGREVLSALYAAKATWPVLQIAIFVDWHRAQRGLIGKARSAGNAALYSEMAGRLGPGVPIYGVPVQKRELMGVMHLKGFVIDDTVLYSGASINDIYLHRHQRYRLDRYHLIDSRQVADSLAGLMIEVLRPDPAVGALDAAHRPKTSSLHRAIGDLRRTLAHSSYLTAAASVPASAPTCEPVFAPIGAGQVGITPLLGLGTRGNALNAVVLQLIERAERRLVLFTPYFNLPRPVRRAIDEKIRQRCQVTIVVGDKTANDYYIPVDEPFSTIGALPYLYEANLRRFCKAHQKAVDQGILDLYLWRHDGHSFHLKGLLVDDDYALLTGSNINPRAWRLDLENGLLIHDPQHCLREQHEAELARILAHAQRLAHHRALDAVDSYPAPVQRLLKRLARTRTDHLVNQLL</sequence>
<evidence type="ECO:0000256" key="7">
    <source>
        <dbReference type="ARBA" id="ARBA00023264"/>
    </source>
</evidence>
<evidence type="ECO:0000259" key="8">
    <source>
        <dbReference type="PROSITE" id="PS50035"/>
    </source>
</evidence>
<dbReference type="CDD" id="cd09134">
    <property type="entry name" value="PLDc_PSS_G_neg_1"/>
    <property type="match status" value="1"/>
</dbReference>
<dbReference type="NCBIfam" id="NF006946">
    <property type="entry name" value="PRK09428.1"/>
    <property type="match status" value="1"/>
</dbReference>
<dbReference type="InterPro" id="IPR001736">
    <property type="entry name" value="PLipase_D/transphosphatidylase"/>
</dbReference>
<evidence type="ECO:0000313" key="10">
    <source>
        <dbReference type="Proteomes" id="UP000749010"/>
    </source>
</evidence>
<dbReference type="PROSITE" id="PS50035">
    <property type="entry name" value="PLD"/>
    <property type="match status" value="2"/>
</dbReference>
<evidence type="ECO:0000256" key="6">
    <source>
        <dbReference type="ARBA" id="ARBA00023209"/>
    </source>
</evidence>
<dbReference type="PANTHER" id="PTHR12586:SF1">
    <property type="entry name" value="CDP-DIACYLGLYCEROL--GLYCEROL-3-PHOSPHATE 3-PHOSPHATIDYLTRANSFERASE, MITOCHONDRIAL"/>
    <property type="match status" value="1"/>
</dbReference>
<dbReference type="GO" id="GO:0003882">
    <property type="term" value="F:CDP-diacylglycerol-serine O-phosphatidyltransferase activity"/>
    <property type="evidence" value="ECO:0007669"/>
    <property type="project" value="UniProtKB-EC"/>
</dbReference>
<dbReference type="InterPro" id="IPR025202">
    <property type="entry name" value="PLD-like_dom"/>
</dbReference>
<keyword evidence="7" id="KW-1208">Phospholipid metabolism</keyword>
<feature type="domain" description="PLD phosphodiesterase" evidence="8">
    <location>
        <begin position="368"/>
        <end position="395"/>
    </location>
</feature>
<keyword evidence="3 9" id="KW-0808">Transferase</keyword>
<dbReference type="SUPFAM" id="SSF56024">
    <property type="entry name" value="Phospholipase D/nuclease"/>
    <property type="match status" value="2"/>
</dbReference>
<name>A0ABX1TRI2_9PROT</name>
<comment type="similarity">
    <text evidence="1">Belongs to the CDP-alcohol phosphatidyltransferase class-II family.</text>
</comment>
<proteinExistence type="inferred from homology"/>
<comment type="caution">
    <text evidence="9">The sequence shown here is derived from an EMBL/GenBank/DDBJ whole genome shotgun (WGS) entry which is preliminary data.</text>
</comment>
<evidence type="ECO:0000256" key="1">
    <source>
        <dbReference type="ARBA" id="ARBA00010682"/>
    </source>
</evidence>
<keyword evidence="6" id="KW-0594">Phospholipid biosynthesis</keyword>
<dbReference type="CDD" id="cd09136">
    <property type="entry name" value="PLDc_PSS_G_neg_2"/>
    <property type="match status" value="1"/>
</dbReference>
<reference evidence="9 10" key="1">
    <citation type="submission" date="2019-03" db="EMBL/GenBank/DDBJ databases">
        <title>Metabolic reconstructions from genomes of highly enriched 'Candidatus Accumulibacter' and 'Candidatus Competibacter' bioreactor populations.</title>
        <authorList>
            <person name="Annavajhala M.K."/>
            <person name="Welles L."/>
            <person name="Abbas B."/>
            <person name="Sorokin D."/>
            <person name="Park H."/>
            <person name="Van Loosdrecht M."/>
            <person name="Chandran K."/>
        </authorList>
    </citation>
    <scope>NUCLEOTIDE SEQUENCE [LARGE SCALE GENOMIC DNA]</scope>
    <source>
        <strain evidence="9 10">SBR_S</strain>
    </source>
</reference>
<dbReference type="Gene3D" id="3.30.870.10">
    <property type="entry name" value="Endonuclease Chain A"/>
    <property type="match status" value="2"/>
</dbReference>
<dbReference type="EMBL" id="SPMY01000009">
    <property type="protein sequence ID" value="NMQ26849.1"/>
    <property type="molecule type" value="Genomic_DNA"/>
</dbReference>
<dbReference type="PANTHER" id="PTHR12586">
    <property type="entry name" value="CDP-DIACYLGLYCEROL--SERINE O-PHOSPHATIDYLTRANSFERASE"/>
    <property type="match status" value="1"/>
</dbReference>
<keyword evidence="10" id="KW-1185">Reference proteome</keyword>
<feature type="domain" description="PLD phosphodiesterase" evidence="8">
    <location>
        <begin position="133"/>
        <end position="159"/>
    </location>
</feature>
<dbReference type="InterPro" id="IPR016270">
    <property type="entry name" value="PGS1"/>
</dbReference>
<keyword evidence="5" id="KW-0443">Lipid metabolism</keyword>
<protein>
    <submittedName>
        <fullName evidence="9">CDP-diacylglycerol--serine O-phosphatidyltransferase</fullName>
        <ecNumber evidence="9">2.7.8.8</ecNumber>
    </submittedName>
</protein>
<evidence type="ECO:0000256" key="4">
    <source>
        <dbReference type="ARBA" id="ARBA00022737"/>
    </source>
</evidence>
<dbReference type="Proteomes" id="UP000749010">
    <property type="component" value="Unassembled WGS sequence"/>
</dbReference>
<dbReference type="EC" id="2.7.8.8" evidence="9"/>